<feature type="coiled-coil region" evidence="1">
    <location>
        <begin position="99"/>
        <end position="182"/>
    </location>
</feature>
<evidence type="ECO:0000256" key="1">
    <source>
        <dbReference type="SAM" id="Coils"/>
    </source>
</evidence>
<comment type="caution">
    <text evidence="3">The sequence shown here is derived from an EMBL/GenBank/DDBJ whole genome shotgun (WGS) entry which is preliminary data.</text>
</comment>
<keyword evidence="4" id="KW-1185">Reference proteome</keyword>
<sequence length="347" mass="39057">MARSSSVNFESVEQICFQLLSQGENPSFNLVYAELGNKGSSEIVQRYMDQWRRETGAAFFRQRSIPGMPDELVPSVDAFMARIWSLALQSADLVFATQREELEKEQESVRARLQAADERILQMEAEAAQATAHIGALNQGVQACESTISELRSQALELHRQREALEIRIKQLEEAVDVRDQKFVTESERLTRLLQNDRDRYAASLKEEQDRSAVDRELLMRQIDQARQEKLAEITSMRQQIANREERETKQREQTEEAKAALREAVSRTRQSETSLAAAEGRIERLQAQLKVASEAAHGKESAVAAAEARARAVEDVRLAETARAHRAEAALAEALVELGILKKQGA</sequence>
<organism evidence="3 4">
    <name type="scientific">Zoogloea oleivorans</name>
    <dbReference type="NCBI Taxonomy" id="1552750"/>
    <lineage>
        <taxon>Bacteria</taxon>
        <taxon>Pseudomonadati</taxon>
        <taxon>Pseudomonadota</taxon>
        <taxon>Betaproteobacteria</taxon>
        <taxon>Rhodocyclales</taxon>
        <taxon>Zoogloeaceae</taxon>
        <taxon>Zoogloea</taxon>
    </lineage>
</organism>
<dbReference type="RefSeq" id="WP_148580706.1">
    <property type="nucleotide sequence ID" value="NZ_SDKK01000021.1"/>
</dbReference>
<dbReference type="InterPro" id="IPR021104">
    <property type="entry name" value="KfrA_DNA-bd_N"/>
</dbReference>
<dbReference type="Proteomes" id="UP000389128">
    <property type="component" value="Unassembled WGS sequence"/>
</dbReference>
<keyword evidence="3" id="KW-0238">DNA-binding</keyword>
<evidence type="ECO:0000313" key="3">
    <source>
        <dbReference type="EMBL" id="TYC54358.1"/>
    </source>
</evidence>
<dbReference type="GO" id="GO:0003677">
    <property type="term" value="F:DNA binding"/>
    <property type="evidence" value="ECO:0007669"/>
    <property type="project" value="UniProtKB-KW"/>
</dbReference>
<evidence type="ECO:0000259" key="2">
    <source>
        <dbReference type="Pfam" id="PF11740"/>
    </source>
</evidence>
<reference evidence="3 4" key="1">
    <citation type="submission" date="2019-01" db="EMBL/GenBank/DDBJ databases">
        <title>Zoogloea oleivorans genome sequencing and assembly.</title>
        <authorList>
            <person name="Tancsics A."/>
            <person name="Farkas M."/>
            <person name="Kriszt B."/>
            <person name="Maroti G."/>
            <person name="Horvath B."/>
        </authorList>
    </citation>
    <scope>NUCLEOTIDE SEQUENCE [LARGE SCALE GENOMIC DNA]</scope>
    <source>
        <strain evidence="3 4">Buc</strain>
    </source>
</reference>
<gene>
    <name evidence="3" type="ORF">ETQ85_19215</name>
</gene>
<evidence type="ECO:0000313" key="4">
    <source>
        <dbReference type="Proteomes" id="UP000389128"/>
    </source>
</evidence>
<name>A0A6C2CKG6_9RHOO</name>
<proteinExistence type="predicted"/>
<dbReference type="AlphaFoldDB" id="A0A6C2CKG6"/>
<keyword evidence="1" id="KW-0175">Coiled coil</keyword>
<protein>
    <submittedName>
        <fullName evidence="3">DNA-binding protein</fullName>
    </submittedName>
</protein>
<dbReference type="OrthoDB" id="9179597at2"/>
<accession>A0A6C2CKG6</accession>
<dbReference type="EMBL" id="SDKK01000021">
    <property type="protein sequence ID" value="TYC54358.1"/>
    <property type="molecule type" value="Genomic_DNA"/>
</dbReference>
<feature type="coiled-coil region" evidence="1">
    <location>
        <begin position="227"/>
        <end position="303"/>
    </location>
</feature>
<feature type="domain" description="KfrA N-terminal DNA-binding" evidence="2">
    <location>
        <begin position="9"/>
        <end position="126"/>
    </location>
</feature>
<dbReference type="Pfam" id="PF11740">
    <property type="entry name" value="KfrA_N"/>
    <property type="match status" value="1"/>
</dbReference>